<dbReference type="InterPro" id="IPR036188">
    <property type="entry name" value="FAD/NAD-bd_sf"/>
</dbReference>
<reference evidence="9 10" key="1">
    <citation type="submission" date="2019-06" db="EMBL/GenBank/DDBJ databases">
        <title>Quisquiliibacterium sp. nov., isolated from a maize field.</title>
        <authorList>
            <person name="Lin S.-Y."/>
            <person name="Tsai C.-F."/>
            <person name="Young C.-C."/>
        </authorList>
    </citation>
    <scope>NUCLEOTIDE SEQUENCE [LARGE SCALE GENOMIC DNA]</scope>
    <source>
        <strain evidence="9 10">CC-CFT501</strain>
    </source>
</reference>
<dbReference type="AlphaFoldDB" id="A0A5C8NVM7"/>
<dbReference type="PROSITE" id="PS00623">
    <property type="entry name" value="GMC_OXRED_1"/>
    <property type="match status" value="1"/>
</dbReference>
<comment type="caution">
    <text evidence="9">The sequence shown here is derived from an EMBL/GenBank/DDBJ whole genome shotgun (WGS) entry which is preliminary data.</text>
</comment>
<dbReference type="Proteomes" id="UP000321548">
    <property type="component" value="Unassembled WGS sequence"/>
</dbReference>
<keyword evidence="10" id="KW-1185">Reference proteome</keyword>
<dbReference type="Gene3D" id="3.50.50.60">
    <property type="entry name" value="FAD/NAD(P)-binding domain"/>
    <property type="match status" value="1"/>
</dbReference>
<dbReference type="PROSITE" id="PS00624">
    <property type="entry name" value="GMC_OXRED_2"/>
    <property type="match status" value="1"/>
</dbReference>
<dbReference type="Gene3D" id="3.30.560.10">
    <property type="entry name" value="Glucose Oxidase, domain 3"/>
    <property type="match status" value="1"/>
</dbReference>
<dbReference type="SUPFAM" id="SSF51905">
    <property type="entry name" value="FAD/NAD(P)-binding domain"/>
    <property type="match status" value="1"/>
</dbReference>
<keyword evidence="3 6" id="KW-0285">Flavoprotein</keyword>
<evidence type="ECO:0000259" key="8">
    <source>
        <dbReference type="PROSITE" id="PS00624"/>
    </source>
</evidence>
<organism evidence="9 10">
    <name type="scientific">Zeimonas arvi</name>
    <dbReference type="NCBI Taxonomy" id="2498847"/>
    <lineage>
        <taxon>Bacteria</taxon>
        <taxon>Pseudomonadati</taxon>
        <taxon>Pseudomonadota</taxon>
        <taxon>Betaproteobacteria</taxon>
        <taxon>Burkholderiales</taxon>
        <taxon>Burkholderiaceae</taxon>
        <taxon>Zeimonas</taxon>
    </lineage>
</organism>
<dbReference type="InterPro" id="IPR000172">
    <property type="entry name" value="GMC_OxRdtase_N"/>
</dbReference>
<dbReference type="GO" id="GO:0050660">
    <property type="term" value="F:flavin adenine dinucleotide binding"/>
    <property type="evidence" value="ECO:0007669"/>
    <property type="project" value="InterPro"/>
</dbReference>
<evidence type="ECO:0000256" key="2">
    <source>
        <dbReference type="ARBA" id="ARBA00010790"/>
    </source>
</evidence>
<dbReference type="PANTHER" id="PTHR11552">
    <property type="entry name" value="GLUCOSE-METHANOL-CHOLINE GMC OXIDOREDUCTASE"/>
    <property type="match status" value="1"/>
</dbReference>
<dbReference type="EMBL" id="VDUY01000004">
    <property type="protein sequence ID" value="TXL65275.1"/>
    <property type="molecule type" value="Genomic_DNA"/>
</dbReference>
<dbReference type="OrthoDB" id="9785276at2"/>
<dbReference type="InterPro" id="IPR007867">
    <property type="entry name" value="GMC_OxRtase_C"/>
</dbReference>
<evidence type="ECO:0000313" key="10">
    <source>
        <dbReference type="Proteomes" id="UP000321548"/>
    </source>
</evidence>
<feature type="binding site" evidence="5">
    <location>
        <position position="217"/>
    </location>
    <ligand>
        <name>FAD</name>
        <dbReference type="ChEBI" id="CHEBI:57692"/>
    </ligand>
</feature>
<feature type="domain" description="Glucose-methanol-choline oxidoreductase N-terminal" evidence="7">
    <location>
        <begin position="81"/>
        <end position="104"/>
    </location>
</feature>
<dbReference type="Pfam" id="PF05199">
    <property type="entry name" value="GMC_oxred_C"/>
    <property type="match status" value="1"/>
</dbReference>
<dbReference type="PIRSF" id="PIRSF000137">
    <property type="entry name" value="Alcohol_oxidase"/>
    <property type="match status" value="1"/>
</dbReference>
<sequence length="532" mass="58156">MDSFDYVIVGGGAAGCILANRLTESGRHKVLLLEAGGEPRNFWIPIPAGFARLMRGREFNWGFQTDPEENTRNRVIAVPRGRGLGGSTLINGMIYVRGQPGDFDAWERSGARGWGAAAVEPYFRKLEDYAPGGPKRGHGGPMRLHRVSERFQIADAFLKAAQQDGQPLNEDYNDARQDGVGWYQVLQHGGKRWSTYDGYLKPARSRPNLRIETGAHVLRVELDGTRCTGVSFRQAGRDVTVKAGIEVIMAAGSVQTPQILELSGIGSPAVLQALGLPVRHALAGVGENYIDHFCTRMNWRLKDTITLNEMARGWRLVRAVAQYFATRTGILTLGTGLVHGFVRTRPELATPDAQYFFMHATYANAAERILDKVPGMTIGVAQLRPESTGSIHVRSADPFEGPSIRPNFLATESDRRCLVDAMKIARRIVAQPALAPYVDIETAPGPQVKTDDEWLEFGRLNGQTIYHPIGTCRMGEDDRAVVDPRLGLRGIAGLRVADASVMPSMVSGNTQAAVMMVAEKAADLILEDARGA</sequence>
<accession>A0A5C8NVM7</accession>
<evidence type="ECO:0000256" key="3">
    <source>
        <dbReference type="ARBA" id="ARBA00022630"/>
    </source>
</evidence>
<evidence type="ECO:0000256" key="4">
    <source>
        <dbReference type="ARBA" id="ARBA00022827"/>
    </source>
</evidence>
<protein>
    <submittedName>
        <fullName evidence="9">Choline dehydrogenase</fullName>
    </submittedName>
</protein>
<evidence type="ECO:0000259" key="7">
    <source>
        <dbReference type="PROSITE" id="PS00623"/>
    </source>
</evidence>
<dbReference type="PANTHER" id="PTHR11552:SF147">
    <property type="entry name" value="CHOLINE DEHYDROGENASE, MITOCHONDRIAL"/>
    <property type="match status" value="1"/>
</dbReference>
<dbReference type="RefSeq" id="WP_147704470.1">
    <property type="nucleotide sequence ID" value="NZ_VDUY01000004.1"/>
</dbReference>
<feature type="domain" description="Glucose-methanol-choline oxidoreductase N-terminal" evidence="8">
    <location>
        <begin position="252"/>
        <end position="266"/>
    </location>
</feature>
<comment type="cofactor">
    <cofactor evidence="1 5">
        <name>FAD</name>
        <dbReference type="ChEBI" id="CHEBI:57692"/>
    </cofactor>
</comment>
<evidence type="ECO:0000313" key="9">
    <source>
        <dbReference type="EMBL" id="TXL65275.1"/>
    </source>
</evidence>
<dbReference type="SUPFAM" id="SSF54373">
    <property type="entry name" value="FAD-linked reductases, C-terminal domain"/>
    <property type="match status" value="1"/>
</dbReference>
<evidence type="ECO:0000256" key="1">
    <source>
        <dbReference type="ARBA" id="ARBA00001974"/>
    </source>
</evidence>
<evidence type="ECO:0000256" key="6">
    <source>
        <dbReference type="RuleBase" id="RU003968"/>
    </source>
</evidence>
<evidence type="ECO:0000256" key="5">
    <source>
        <dbReference type="PIRSR" id="PIRSR000137-2"/>
    </source>
</evidence>
<keyword evidence="4 5" id="KW-0274">FAD</keyword>
<name>A0A5C8NVM7_9BURK</name>
<dbReference type="GO" id="GO:0016614">
    <property type="term" value="F:oxidoreductase activity, acting on CH-OH group of donors"/>
    <property type="evidence" value="ECO:0007669"/>
    <property type="project" value="InterPro"/>
</dbReference>
<proteinExistence type="inferred from homology"/>
<gene>
    <name evidence="9" type="ORF">FHP08_10780</name>
</gene>
<dbReference type="Pfam" id="PF00732">
    <property type="entry name" value="GMC_oxred_N"/>
    <property type="match status" value="1"/>
</dbReference>
<dbReference type="InterPro" id="IPR012132">
    <property type="entry name" value="GMC_OxRdtase"/>
</dbReference>
<comment type="similarity">
    <text evidence="2 6">Belongs to the GMC oxidoreductase family.</text>
</comment>